<accession>A0A6D2HI18</accession>
<evidence type="ECO:0008006" key="3">
    <source>
        <dbReference type="Google" id="ProtNLM"/>
    </source>
</evidence>
<evidence type="ECO:0000313" key="2">
    <source>
        <dbReference type="Proteomes" id="UP000467841"/>
    </source>
</evidence>
<comment type="caution">
    <text evidence="1">The sequence shown here is derived from an EMBL/GenBank/DDBJ whole genome shotgun (WGS) entry which is preliminary data.</text>
</comment>
<sequence>MFGIRHAVSSLFGSFSFNLDRFGWPGTRRKSNGDICNFWTVKPHKDNSWLANKLIKMREDVYLWIKLRIGNGVHCRFWSDNWSPFGKLQNFLNASATSRLGIPARATVVSLFRRNRWCLPSAR</sequence>
<proteinExistence type="predicted"/>
<name>A0A6D2HI18_9BRAS</name>
<dbReference type="AlphaFoldDB" id="A0A6D2HI18"/>
<protein>
    <recommendedName>
        <fullName evidence="3">Reverse transcriptase zinc-binding domain-containing protein</fullName>
    </recommendedName>
</protein>
<reference evidence="1" key="1">
    <citation type="submission" date="2020-01" db="EMBL/GenBank/DDBJ databases">
        <authorList>
            <person name="Mishra B."/>
        </authorList>
    </citation>
    <scope>NUCLEOTIDE SEQUENCE [LARGE SCALE GENOMIC DNA]</scope>
</reference>
<dbReference type="OrthoDB" id="1108859at2759"/>
<dbReference type="EMBL" id="CACVBM020000133">
    <property type="protein sequence ID" value="CAA7014935.1"/>
    <property type="molecule type" value="Genomic_DNA"/>
</dbReference>
<organism evidence="1 2">
    <name type="scientific">Microthlaspi erraticum</name>
    <dbReference type="NCBI Taxonomy" id="1685480"/>
    <lineage>
        <taxon>Eukaryota</taxon>
        <taxon>Viridiplantae</taxon>
        <taxon>Streptophyta</taxon>
        <taxon>Embryophyta</taxon>
        <taxon>Tracheophyta</taxon>
        <taxon>Spermatophyta</taxon>
        <taxon>Magnoliopsida</taxon>
        <taxon>eudicotyledons</taxon>
        <taxon>Gunneridae</taxon>
        <taxon>Pentapetalae</taxon>
        <taxon>rosids</taxon>
        <taxon>malvids</taxon>
        <taxon>Brassicales</taxon>
        <taxon>Brassicaceae</taxon>
        <taxon>Coluteocarpeae</taxon>
        <taxon>Microthlaspi</taxon>
    </lineage>
</organism>
<keyword evidence="2" id="KW-1185">Reference proteome</keyword>
<dbReference type="Proteomes" id="UP000467841">
    <property type="component" value="Unassembled WGS sequence"/>
</dbReference>
<evidence type="ECO:0000313" key="1">
    <source>
        <dbReference type="EMBL" id="CAA7014935.1"/>
    </source>
</evidence>
<gene>
    <name evidence="1" type="ORF">MERR_LOCUS2170</name>
</gene>